<dbReference type="Proteomes" id="UP000278981">
    <property type="component" value="Unassembled WGS sequence"/>
</dbReference>
<name>A0A3N9XK21_9ACTN</name>
<protein>
    <submittedName>
        <fullName evidence="1">Uncharacterized protein</fullName>
    </submittedName>
</protein>
<evidence type="ECO:0000313" key="1">
    <source>
        <dbReference type="EMBL" id="RQX13421.1"/>
    </source>
</evidence>
<dbReference type="AlphaFoldDB" id="A0A3N9XK21"/>
<organism evidence="1 2">
    <name type="scientific">Micromonospora ureilytica</name>
    <dbReference type="NCBI Taxonomy" id="709868"/>
    <lineage>
        <taxon>Bacteria</taxon>
        <taxon>Bacillati</taxon>
        <taxon>Actinomycetota</taxon>
        <taxon>Actinomycetes</taxon>
        <taxon>Micromonosporales</taxon>
        <taxon>Micromonosporaceae</taxon>
        <taxon>Micromonospora</taxon>
    </lineage>
</organism>
<accession>A0A3N9XK21</accession>
<evidence type="ECO:0000313" key="2">
    <source>
        <dbReference type="Proteomes" id="UP000278981"/>
    </source>
</evidence>
<reference evidence="1 2" key="1">
    <citation type="submission" date="2018-04" db="EMBL/GenBank/DDBJ databases">
        <title>Micromonosporas from Atacama Desert.</title>
        <authorList>
            <person name="Carro L."/>
            <person name="Klenk H.-P."/>
            <person name="Goodfellow M."/>
        </authorList>
    </citation>
    <scope>NUCLEOTIDE SEQUENCE [LARGE SCALE GENOMIC DNA]</scope>
    <source>
        <strain evidence="1 2">LB19</strain>
    </source>
</reference>
<comment type="caution">
    <text evidence="1">The sequence shown here is derived from an EMBL/GenBank/DDBJ whole genome shotgun (WGS) entry which is preliminary data.</text>
</comment>
<gene>
    <name evidence="1" type="ORF">DDE19_26135</name>
</gene>
<dbReference type="RefSeq" id="WP_124821940.1">
    <property type="nucleotide sequence ID" value="NZ_QDGB01000326.1"/>
</dbReference>
<proteinExistence type="predicted"/>
<sequence length="82" mass="8114">MKVTLLPVDVAQCAACGGLLVAAGDDWLHEENTGCTALGTPVICRRPECAMPAAVGCEACAACIAAFSSAEGVGSQSTTATV</sequence>
<dbReference type="EMBL" id="QDGB01000326">
    <property type="protein sequence ID" value="RQX13421.1"/>
    <property type="molecule type" value="Genomic_DNA"/>
</dbReference>